<dbReference type="EC" id="2.4.1.-" evidence="4"/>
<dbReference type="GO" id="GO:0080044">
    <property type="term" value="F:quercetin 7-O-glucosyltransferase activity"/>
    <property type="evidence" value="ECO:0007669"/>
    <property type="project" value="TreeGrafter"/>
</dbReference>
<evidence type="ECO:0000256" key="3">
    <source>
        <dbReference type="RuleBase" id="RU003718"/>
    </source>
</evidence>
<keyword evidence="3" id="KW-0328">Glycosyltransferase</keyword>
<dbReference type="PANTHER" id="PTHR11926:SF1534">
    <property type="entry name" value="GLYCOSYLTRANSFERASE"/>
    <property type="match status" value="1"/>
</dbReference>
<dbReference type="PANTHER" id="PTHR11926">
    <property type="entry name" value="GLUCOSYL/GLUCURONOSYL TRANSFERASES"/>
    <property type="match status" value="1"/>
</dbReference>
<dbReference type="OrthoDB" id="5835829at2759"/>
<reference evidence="5 6" key="1">
    <citation type="journal article" date="2022" name="Hortic Res">
        <title>The genome of Dioscorea zingiberensis sheds light on the biosynthesis, origin and evolution of the medicinally important diosgenin saponins.</title>
        <authorList>
            <person name="Li Y."/>
            <person name="Tan C."/>
            <person name="Li Z."/>
            <person name="Guo J."/>
            <person name="Li S."/>
            <person name="Chen X."/>
            <person name="Wang C."/>
            <person name="Dai X."/>
            <person name="Yang H."/>
            <person name="Song W."/>
            <person name="Hou L."/>
            <person name="Xu J."/>
            <person name="Tong Z."/>
            <person name="Xu A."/>
            <person name="Yuan X."/>
            <person name="Wang W."/>
            <person name="Yang Q."/>
            <person name="Chen L."/>
            <person name="Sun Z."/>
            <person name="Wang K."/>
            <person name="Pan B."/>
            <person name="Chen J."/>
            <person name="Bao Y."/>
            <person name="Liu F."/>
            <person name="Qi X."/>
            <person name="Gang D.R."/>
            <person name="Wen J."/>
            <person name="Li J."/>
        </authorList>
    </citation>
    <scope>NUCLEOTIDE SEQUENCE [LARGE SCALE GENOMIC DNA]</scope>
    <source>
        <strain evidence="5">Dzin_1.0</strain>
    </source>
</reference>
<comment type="caution">
    <text evidence="5">The sequence shown here is derived from an EMBL/GenBank/DDBJ whole genome shotgun (WGS) entry which is preliminary data.</text>
</comment>
<dbReference type="InterPro" id="IPR035595">
    <property type="entry name" value="UDP_glycos_trans_CS"/>
</dbReference>
<dbReference type="SUPFAM" id="SSF53756">
    <property type="entry name" value="UDP-Glycosyltransferase/glycogen phosphorylase"/>
    <property type="match status" value="1"/>
</dbReference>
<dbReference type="InterPro" id="IPR002213">
    <property type="entry name" value="UDP_glucos_trans"/>
</dbReference>
<sequence>MAEKQQHHFLIIAYPLQSHINPCINLAKYLISSTGSAVTLSTTVSAHRRMFSSISKPDQEVNDGLITYIPFSDGFDEGSKRGSMDFKEFISLLRVKSQPNVSTLVGDLAAAGRPVTCIIRTMFLEWVAEVAGEHGIPSVLYWIQAASVFAAYYHYFHGFENLIRSHADDPLFTVYFPGLKPLQIQDLPSSFIDTVNTFHISFLDCFRDVFQVLERDGRVLLNTFKDLEAEALDSINPQTLSLFTVGSCGPLSGAAGHLFKEDEKKYMEWLDTKEEGSVVYVSFGSFSLMKKEQKEEMVRGLKESKRPFLWVVRKDNREEGEGVIEIEEGGGEDGMVVEWCDQVRVLAHRAVGCFVTHCGWNSTLESLVCGVPMVAVPQWLDQCTNAKLVESLWGCGVRGVVDGDGVVQGAELVRCLELVMGEGEKGVEIRNKAKVWRDKALEAVAEGFSPLIRFGCSFLRKPLPKPNFYNRYCKLRVLQLLSL</sequence>
<name>A0A9D5H273_9LILI</name>
<accession>A0A9D5H273</accession>
<evidence type="ECO:0000313" key="6">
    <source>
        <dbReference type="Proteomes" id="UP001085076"/>
    </source>
</evidence>
<dbReference type="EMBL" id="JAGGNH010000072">
    <property type="protein sequence ID" value="KAJ0960527.1"/>
    <property type="molecule type" value="Genomic_DNA"/>
</dbReference>
<keyword evidence="2 3" id="KW-0808">Transferase</keyword>
<dbReference type="Pfam" id="PF00201">
    <property type="entry name" value="UDPGT"/>
    <property type="match status" value="1"/>
</dbReference>
<comment type="similarity">
    <text evidence="1 3">Belongs to the UDP-glycosyltransferase family.</text>
</comment>
<dbReference type="PROSITE" id="PS00375">
    <property type="entry name" value="UDPGT"/>
    <property type="match status" value="1"/>
</dbReference>
<dbReference type="Gene3D" id="3.40.50.2000">
    <property type="entry name" value="Glycogen Phosphorylase B"/>
    <property type="match status" value="2"/>
</dbReference>
<gene>
    <name evidence="5" type="ORF">J5N97_001617</name>
</gene>
<dbReference type="AlphaFoldDB" id="A0A9D5H273"/>
<dbReference type="FunFam" id="3.40.50.2000:FF:000019">
    <property type="entry name" value="Glycosyltransferase"/>
    <property type="match status" value="1"/>
</dbReference>
<evidence type="ECO:0000256" key="2">
    <source>
        <dbReference type="ARBA" id="ARBA00022679"/>
    </source>
</evidence>
<evidence type="ECO:0000256" key="4">
    <source>
        <dbReference type="RuleBase" id="RU362057"/>
    </source>
</evidence>
<proteinExistence type="inferred from homology"/>
<evidence type="ECO:0000256" key="1">
    <source>
        <dbReference type="ARBA" id="ARBA00009995"/>
    </source>
</evidence>
<dbReference type="CDD" id="cd03784">
    <property type="entry name" value="GT1_Gtf-like"/>
    <property type="match status" value="1"/>
</dbReference>
<evidence type="ECO:0000313" key="5">
    <source>
        <dbReference type="EMBL" id="KAJ0960527.1"/>
    </source>
</evidence>
<keyword evidence="6" id="KW-1185">Reference proteome</keyword>
<protein>
    <recommendedName>
        <fullName evidence="4">Glycosyltransferase</fullName>
        <ecNumber evidence="4">2.4.1.-</ecNumber>
    </recommendedName>
</protein>
<organism evidence="5 6">
    <name type="scientific">Dioscorea zingiberensis</name>
    <dbReference type="NCBI Taxonomy" id="325984"/>
    <lineage>
        <taxon>Eukaryota</taxon>
        <taxon>Viridiplantae</taxon>
        <taxon>Streptophyta</taxon>
        <taxon>Embryophyta</taxon>
        <taxon>Tracheophyta</taxon>
        <taxon>Spermatophyta</taxon>
        <taxon>Magnoliopsida</taxon>
        <taxon>Liliopsida</taxon>
        <taxon>Dioscoreales</taxon>
        <taxon>Dioscoreaceae</taxon>
        <taxon>Dioscorea</taxon>
    </lineage>
</organism>
<dbReference type="Proteomes" id="UP001085076">
    <property type="component" value="Unassembled WGS sequence"/>
</dbReference>
<dbReference type="GO" id="GO:0080043">
    <property type="term" value="F:quercetin 3-O-glucosyltransferase activity"/>
    <property type="evidence" value="ECO:0007669"/>
    <property type="project" value="TreeGrafter"/>
</dbReference>